<feature type="transmembrane region" description="Helical" evidence="4">
    <location>
        <begin position="14"/>
        <end position="37"/>
    </location>
</feature>
<keyword evidence="3 6" id="KW-0808">Transferase</keyword>
<dbReference type="InterPro" id="IPR001173">
    <property type="entry name" value="Glyco_trans_2-like"/>
</dbReference>
<keyword evidence="4" id="KW-0812">Transmembrane</keyword>
<dbReference type="InterPro" id="IPR029044">
    <property type="entry name" value="Nucleotide-diphossugar_trans"/>
</dbReference>
<dbReference type="Gene3D" id="3.90.550.10">
    <property type="entry name" value="Spore Coat Polysaccharide Biosynthesis Protein SpsA, Chain A"/>
    <property type="match status" value="1"/>
</dbReference>
<gene>
    <name evidence="6" type="ORF">QNI19_10930</name>
</gene>
<protein>
    <submittedName>
        <fullName evidence="6">Glycosyltransferase</fullName>
        <ecNumber evidence="6">2.4.-.-</ecNumber>
    </submittedName>
</protein>
<dbReference type="RefSeq" id="WP_313995641.1">
    <property type="nucleotide sequence ID" value="NZ_JASJOT010000005.1"/>
</dbReference>
<evidence type="ECO:0000256" key="3">
    <source>
        <dbReference type="ARBA" id="ARBA00022679"/>
    </source>
</evidence>
<reference evidence="6 7" key="1">
    <citation type="submission" date="2023-05" db="EMBL/GenBank/DDBJ databases">
        <authorList>
            <person name="Zhang X."/>
        </authorList>
    </citation>
    <scope>NUCLEOTIDE SEQUENCE [LARGE SCALE GENOMIC DNA]</scope>
    <source>
        <strain evidence="6 7">DM2B3-1</strain>
    </source>
</reference>
<keyword evidence="4" id="KW-1133">Transmembrane helix</keyword>
<evidence type="ECO:0000256" key="1">
    <source>
        <dbReference type="ARBA" id="ARBA00006739"/>
    </source>
</evidence>
<dbReference type="Pfam" id="PF00535">
    <property type="entry name" value="Glycos_transf_2"/>
    <property type="match status" value="1"/>
</dbReference>
<dbReference type="EMBL" id="JASJOT010000005">
    <property type="protein sequence ID" value="MDJ1493446.1"/>
    <property type="molecule type" value="Genomic_DNA"/>
</dbReference>
<evidence type="ECO:0000313" key="7">
    <source>
        <dbReference type="Proteomes" id="UP001228581"/>
    </source>
</evidence>
<feature type="domain" description="Glycosyltransferase 2-like" evidence="5">
    <location>
        <begin position="59"/>
        <end position="198"/>
    </location>
</feature>
<organism evidence="6 7">
    <name type="scientific">Xanthocytophaga flava</name>
    <dbReference type="NCBI Taxonomy" id="3048013"/>
    <lineage>
        <taxon>Bacteria</taxon>
        <taxon>Pseudomonadati</taxon>
        <taxon>Bacteroidota</taxon>
        <taxon>Cytophagia</taxon>
        <taxon>Cytophagales</taxon>
        <taxon>Rhodocytophagaceae</taxon>
        <taxon>Xanthocytophaga</taxon>
    </lineage>
</organism>
<dbReference type="Proteomes" id="UP001228581">
    <property type="component" value="Unassembled WGS sequence"/>
</dbReference>
<evidence type="ECO:0000313" key="6">
    <source>
        <dbReference type="EMBL" id="MDJ1493446.1"/>
    </source>
</evidence>
<feature type="transmembrane region" description="Helical" evidence="4">
    <location>
        <begin position="296"/>
        <end position="315"/>
    </location>
</feature>
<proteinExistence type="inferred from homology"/>
<accession>A0ABT7CIS8</accession>
<evidence type="ECO:0000259" key="5">
    <source>
        <dbReference type="Pfam" id="PF00535"/>
    </source>
</evidence>
<keyword evidence="4" id="KW-0472">Membrane</keyword>
<comment type="caution">
    <text evidence="6">The sequence shown here is derived from an EMBL/GenBank/DDBJ whole genome shotgun (WGS) entry which is preliminary data.</text>
</comment>
<keyword evidence="7" id="KW-1185">Reference proteome</keyword>
<comment type="similarity">
    <text evidence="1">Belongs to the glycosyltransferase 2 family.</text>
</comment>
<feature type="transmembrane region" description="Helical" evidence="4">
    <location>
        <begin position="353"/>
        <end position="376"/>
    </location>
</feature>
<dbReference type="PANTHER" id="PTHR43630:SF1">
    <property type="entry name" value="POLY-BETA-1,6-N-ACETYL-D-GLUCOSAMINE SYNTHASE"/>
    <property type="match status" value="1"/>
</dbReference>
<sequence>MISELPLFTDYPPYINILFCVFVGTIAISLFYQLFFFSRLAFYKDIQKPESVDEWPGVSVVVCAWNELENLKKLIPLLLNQKYPYFEIIIVDDRSDDECYDFLLFESFKHPKLHLVRINDTPDHISSKKYALTLGIKAAQYDIVLLTDADCLPESDNWITYMTSPIRDEKKVVLGFSPYRYNTGFLNFLIRHETFYTAVQYMSFAVAGLPYMGVGRNLSYRKSLFIQNKGFHSHLRVVGGDDDLFVGEVANKKNTAICVLPDSFMVSEPKSTFKTWFRQKRRHLNVGKKYKLRNKFLLAMLSLSQLLFWVCGILLVCLQAFIPFVVIGWLIRTIVQTWLLYRIAKRLDESIEWYTLPLFDFFYTFYYMFIGTWALFTKRASWS</sequence>
<evidence type="ECO:0000256" key="4">
    <source>
        <dbReference type="SAM" id="Phobius"/>
    </source>
</evidence>
<dbReference type="PANTHER" id="PTHR43630">
    <property type="entry name" value="POLY-BETA-1,6-N-ACETYL-D-GLUCOSAMINE SYNTHASE"/>
    <property type="match status" value="1"/>
</dbReference>
<dbReference type="GO" id="GO:0016757">
    <property type="term" value="F:glycosyltransferase activity"/>
    <property type="evidence" value="ECO:0007669"/>
    <property type="project" value="UniProtKB-KW"/>
</dbReference>
<feature type="transmembrane region" description="Helical" evidence="4">
    <location>
        <begin position="321"/>
        <end position="341"/>
    </location>
</feature>
<dbReference type="SUPFAM" id="SSF53448">
    <property type="entry name" value="Nucleotide-diphospho-sugar transferases"/>
    <property type="match status" value="1"/>
</dbReference>
<evidence type="ECO:0000256" key="2">
    <source>
        <dbReference type="ARBA" id="ARBA00022676"/>
    </source>
</evidence>
<name>A0ABT7CIS8_9BACT</name>
<keyword evidence="2 6" id="KW-0328">Glycosyltransferase</keyword>
<dbReference type="EC" id="2.4.-.-" evidence="6"/>